<keyword evidence="1" id="KW-1133">Transmembrane helix</keyword>
<gene>
    <name evidence="3" type="ORF">MVEN_00755000</name>
</gene>
<dbReference type="InterPro" id="IPR056146">
    <property type="entry name" value="DUF7729"/>
</dbReference>
<evidence type="ECO:0000256" key="1">
    <source>
        <dbReference type="SAM" id="Phobius"/>
    </source>
</evidence>
<sequence>MFTPPPSPGRPPSNLKDGILVPDAPVSGAAAHPMSPETLKRRIGRRTRWTVVLVPIALVLITVSTRYLTHPAAFDLFSEPPSLNWESLSERASGLDAAQATSSSRTTGRFGVDVTVPVVFACIPHGISILRWSGVDQCAHFSTNCPDHPRFTPDASDTVPPTIRLGFKPKISRASEAFIEAQNNLTLLNDIVWGTCNTTIDDAGCSANIDWFSKNLASSCAIDLKDGNAMALNTQIALNAFDLMRNAGCLTDPTTNTYCYLDAVRNSNPSDTYFYSLPPWYRHAEQHNRVVLGMHQESYDALLRGQVYPGAAKIAVADCGTAYATLATGKPSGALRTVPGLLTGILLALAVTLLSVT</sequence>
<proteinExistence type="predicted"/>
<dbReference type="AlphaFoldDB" id="A0A8H6YL34"/>
<evidence type="ECO:0000313" key="3">
    <source>
        <dbReference type="EMBL" id="KAF7360259.1"/>
    </source>
</evidence>
<dbReference type="Proteomes" id="UP000620124">
    <property type="component" value="Unassembled WGS sequence"/>
</dbReference>
<feature type="transmembrane region" description="Helical" evidence="1">
    <location>
        <begin position="49"/>
        <end position="68"/>
    </location>
</feature>
<keyword evidence="1" id="KW-0812">Transmembrane</keyword>
<organism evidence="3 4">
    <name type="scientific">Mycena venus</name>
    <dbReference type="NCBI Taxonomy" id="2733690"/>
    <lineage>
        <taxon>Eukaryota</taxon>
        <taxon>Fungi</taxon>
        <taxon>Dikarya</taxon>
        <taxon>Basidiomycota</taxon>
        <taxon>Agaricomycotina</taxon>
        <taxon>Agaricomycetes</taxon>
        <taxon>Agaricomycetidae</taxon>
        <taxon>Agaricales</taxon>
        <taxon>Marasmiineae</taxon>
        <taxon>Mycenaceae</taxon>
        <taxon>Mycena</taxon>
    </lineage>
</organism>
<feature type="domain" description="DUF7729" evidence="2">
    <location>
        <begin position="173"/>
        <end position="324"/>
    </location>
</feature>
<feature type="transmembrane region" description="Helical" evidence="1">
    <location>
        <begin position="338"/>
        <end position="356"/>
    </location>
</feature>
<reference evidence="3" key="1">
    <citation type="submission" date="2020-05" db="EMBL/GenBank/DDBJ databases">
        <title>Mycena genomes resolve the evolution of fungal bioluminescence.</title>
        <authorList>
            <person name="Tsai I.J."/>
        </authorList>
    </citation>
    <scope>NUCLEOTIDE SEQUENCE</scope>
    <source>
        <strain evidence="3">CCC161011</strain>
    </source>
</reference>
<name>A0A8H6YL34_9AGAR</name>
<dbReference type="Pfam" id="PF24855">
    <property type="entry name" value="DUF7729"/>
    <property type="match status" value="1"/>
</dbReference>
<dbReference type="PANTHER" id="PTHR39460:SF1">
    <property type="entry name" value="C6 TRANSCRIPTION FACTOR"/>
    <property type="match status" value="1"/>
</dbReference>
<dbReference type="PANTHER" id="PTHR39460">
    <property type="entry name" value="EXPRESSED PROTEIN"/>
    <property type="match status" value="1"/>
</dbReference>
<evidence type="ECO:0000313" key="4">
    <source>
        <dbReference type="Proteomes" id="UP000620124"/>
    </source>
</evidence>
<accession>A0A8H6YL34</accession>
<evidence type="ECO:0000259" key="2">
    <source>
        <dbReference type="Pfam" id="PF24855"/>
    </source>
</evidence>
<keyword evidence="1" id="KW-0472">Membrane</keyword>
<protein>
    <recommendedName>
        <fullName evidence="2">DUF7729 domain-containing protein</fullName>
    </recommendedName>
</protein>
<dbReference type="OrthoDB" id="2564812at2759"/>
<keyword evidence="4" id="KW-1185">Reference proteome</keyword>
<dbReference type="EMBL" id="JACAZI010000005">
    <property type="protein sequence ID" value="KAF7360259.1"/>
    <property type="molecule type" value="Genomic_DNA"/>
</dbReference>
<comment type="caution">
    <text evidence="3">The sequence shown here is derived from an EMBL/GenBank/DDBJ whole genome shotgun (WGS) entry which is preliminary data.</text>
</comment>